<evidence type="ECO:0000313" key="2">
    <source>
        <dbReference type="Proteomes" id="UP001177670"/>
    </source>
</evidence>
<comment type="caution">
    <text evidence="1">The sequence shown here is derived from an EMBL/GenBank/DDBJ whole genome shotgun (WGS) entry which is preliminary data.</text>
</comment>
<organism evidence="1 2">
    <name type="scientific">Melipona bicolor</name>
    <dbReference type="NCBI Taxonomy" id="60889"/>
    <lineage>
        <taxon>Eukaryota</taxon>
        <taxon>Metazoa</taxon>
        <taxon>Ecdysozoa</taxon>
        <taxon>Arthropoda</taxon>
        <taxon>Hexapoda</taxon>
        <taxon>Insecta</taxon>
        <taxon>Pterygota</taxon>
        <taxon>Neoptera</taxon>
        <taxon>Endopterygota</taxon>
        <taxon>Hymenoptera</taxon>
        <taxon>Apocrita</taxon>
        <taxon>Aculeata</taxon>
        <taxon>Apoidea</taxon>
        <taxon>Anthophila</taxon>
        <taxon>Apidae</taxon>
        <taxon>Melipona</taxon>
    </lineage>
</organism>
<dbReference type="EMBL" id="JAHYIQ010000036">
    <property type="protein sequence ID" value="KAK1119557.1"/>
    <property type="molecule type" value="Genomic_DNA"/>
</dbReference>
<sequence>MISGSIDLPARLPETLLRNEALRNRPIFQNKCQFFRRRDALSNFRVRIGELNSIRRESGRHDAITTFVSDSGDDPSLGRLRPPALKRDIQRAVSLRMSDNFIADNVAESNSAPANRFGLESYEQRRSC</sequence>
<dbReference type="Proteomes" id="UP001177670">
    <property type="component" value="Unassembled WGS sequence"/>
</dbReference>
<proteinExistence type="predicted"/>
<evidence type="ECO:0000313" key="1">
    <source>
        <dbReference type="EMBL" id="KAK1119557.1"/>
    </source>
</evidence>
<accession>A0AA40KGP5</accession>
<keyword evidence="2" id="KW-1185">Reference proteome</keyword>
<gene>
    <name evidence="1" type="ORF">K0M31_013382</name>
</gene>
<protein>
    <submittedName>
        <fullName evidence="1">Uncharacterized protein</fullName>
    </submittedName>
</protein>
<name>A0AA40KGP5_9HYME</name>
<reference evidence="1" key="1">
    <citation type="submission" date="2021-10" db="EMBL/GenBank/DDBJ databases">
        <title>Melipona bicolor Genome sequencing and assembly.</title>
        <authorList>
            <person name="Araujo N.S."/>
            <person name="Arias M.C."/>
        </authorList>
    </citation>
    <scope>NUCLEOTIDE SEQUENCE</scope>
    <source>
        <strain evidence="1">USP_2M_L1-L4_2017</strain>
        <tissue evidence="1">Whole body</tissue>
    </source>
</reference>
<dbReference type="AlphaFoldDB" id="A0AA40KGP5"/>